<keyword evidence="2" id="KW-1185">Reference proteome</keyword>
<name>A0A067MAP4_BOTB1</name>
<dbReference type="HOGENOM" id="CLU_1618749_0_0_1"/>
<proteinExistence type="predicted"/>
<sequence length="164" mass="18129">MLITVASLWTTGLPSTIPRRYTAPFARQKLQSLEVHFTCDFILSFKALPEATPALEFLYLNMGSLFVSEASCVLETLMTYMPHLPLVYLTLRCPGILRGVWEESAAERGPRLSMPALNLGSSPNLRAAYPKVGSQERRWCKEFEGAGAAEDTELALCFAQSIAP</sequence>
<gene>
    <name evidence="1" type="ORF">BOTBODRAFT_191392</name>
</gene>
<organism evidence="1 2">
    <name type="scientific">Botryobasidium botryosum (strain FD-172 SS1)</name>
    <dbReference type="NCBI Taxonomy" id="930990"/>
    <lineage>
        <taxon>Eukaryota</taxon>
        <taxon>Fungi</taxon>
        <taxon>Dikarya</taxon>
        <taxon>Basidiomycota</taxon>
        <taxon>Agaricomycotina</taxon>
        <taxon>Agaricomycetes</taxon>
        <taxon>Cantharellales</taxon>
        <taxon>Botryobasidiaceae</taxon>
        <taxon>Botryobasidium</taxon>
    </lineage>
</organism>
<dbReference type="InParanoid" id="A0A067MAP4"/>
<protein>
    <submittedName>
        <fullName evidence="1">Uncharacterized protein</fullName>
    </submittedName>
</protein>
<evidence type="ECO:0000313" key="1">
    <source>
        <dbReference type="EMBL" id="KDQ08922.1"/>
    </source>
</evidence>
<evidence type="ECO:0000313" key="2">
    <source>
        <dbReference type="Proteomes" id="UP000027195"/>
    </source>
</evidence>
<reference evidence="2" key="1">
    <citation type="journal article" date="2014" name="Proc. Natl. Acad. Sci. U.S.A.">
        <title>Extensive sampling of basidiomycete genomes demonstrates inadequacy of the white-rot/brown-rot paradigm for wood decay fungi.</title>
        <authorList>
            <person name="Riley R."/>
            <person name="Salamov A.A."/>
            <person name="Brown D.W."/>
            <person name="Nagy L.G."/>
            <person name="Floudas D."/>
            <person name="Held B.W."/>
            <person name="Levasseur A."/>
            <person name="Lombard V."/>
            <person name="Morin E."/>
            <person name="Otillar R."/>
            <person name="Lindquist E.A."/>
            <person name="Sun H."/>
            <person name="LaButti K.M."/>
            <person name="Schmutz J."/>
            <person name="Jabbour D."/>
            <person name="Luo H."/>
            <person name="Baker S.E."/>
            <person name="Pisabarro A.G."/>
            <person name="Walton J.D."/>
            <person name="Blanchette R.A."/>
            <person name="Henrissat B."/>
            <person name="Martin F."/>
            <person name="Cullen D."/>
            <person name="Hibbett D.S."/>
            <person name="Grigoriev I.V."/>
        </authorList>
    </citation>
    <scope>NUCLEOTIDE SEQUENCE [LARGE SCALE GENOMIC DNA]</scope>
    <source>
        <strain evidence="2">FD-172 SS1</strain>
    </source>
</reference>
<dbReference type="EMBL" id="KL198084">
    <property type="protein sequence ID" value="KDQ08922.1"/>
    <property type="molecule type" value="Genomic_DNA"/>
</dbReference>
<dbReference type="AlphaFoldDB" id="A0A067MAP4"/>
<dbReference type="Proteomes" id="UP000027195">
    <property type="component" value="Unassembled WGS sequence"/>
</dbReference>
<accession>A0A067MAP4</accession>